<dbReference type="Gene3D" id="2.60.40.2080">
    <property type="match status" value="2"/>
</dbReference>
<accession>A0A4Q2DPB9</accession>
<feature type="domain" description="H-type lectin" evidence="1">
    <location>
        <begin position="272"/>
        <end position="336"/>
    </location>
</feature>
<keyword evidence="3" id="KW-1185">Reference proteome</keyword>
<evidence type="ECO:0000313" key="2">
    <source>
        <dbReference type="EMBL" id="RXW22180.1"/>
    </source>
</evidence>
<dbReference type="SUPFAM" id="SSF141086">
    <property type="entry name" value="Agglutinin HPA-like"/>
    <property type="match status" value="2"/>
</dbReference>
<comment type="caution">
    <text evidence="2">The sequence shown here is derived from an EMBL/GenBank/DDBJ whole genome shotgun (WGS) entry which is preliminary data.</text>
</comment>
<proteinExistence type="predicted"/>
<dbReference type="EMBL" id="SDEE01000081">
    <property type="protein sequence ID" value="RXW22180.1"/>
    <property type="molecule type" value="Genomic_DNA"/>
</dbReference>
<dbReference type="InterPro" id="IPR019019">
    <property type="entry name" value="H-type_lectin_domain"/>
</dbReference>
<dbReference type="Proteomes" id="UP000290288">
    <property type="component" value="Unassembled WGS sequence"/>
</dbReference>
<evidence type="ECO:0000313" key="3">
    <source>
        <dbReference type="Proteomes" id="UP000290288"/>
    </source>
</evidence>
<name>A0A4Q2DPB9_9AGAR</name>
<dbReference type="GO" id="GO:0030246">
    <property type="term" value="F:carbohydrate binding"/>
    <property type="evidence" value="ECO:0007669"/>
    <property type="project" value="InterPro"/>
</dbReference>
<protein>
    <recommendedName>
        <fullName evidence="1">H-type lectin domain-containing protein</fullName>
    </recommendedName>
</protein>
<dbReference type="Pfam" id="PF09458">
    <property type="entry name" value="H_lectin"/>
    <property type="match status" value="2"/>
</dbReference>
<feature type="domain" description="H-type lectin" evidence="1">
    <location>
        <begin position="167"/>
        <end position="234"/>
    </location>
</feature>
<gene>
    <name evidence="2" type="ORF">EST38_g3688</name>
</gene>
<organism evidence="2 3">
    <name type="scientific">Candolleomyces aberdarensis</name>
    <dbReference type="NCBI Taxonomy" id="2316362"/>
    <lineage>
        <taxon>Eukaryota</taxon>
        <taxon>Fungi</taxon>
        <taxon>Dikarya</taxon>
        <taxon>Basidiomycota</taxon>
        <taxon>Agaricomycotina</taxon>
        <taxon>Agaricomycetes</taxon>
        <taxon>Agaricomycetidae</taxon>
        <taxon>Agaricales</taxon>
        <taxon>Agaricineae</taxon>
        <taxon>Psathyrellaceae</taxon>
        <taxon>Candolleomyces</taxon>
    </lineage>
</organism>
<dbReference type="OrthoDB" id="5419324at2759"/>
<sequence>MDSQDTPGIWIQVYGGDLVPVILQLLKSPKLGLIEGGKDGDDPRPLYVARYVSSNGCSTICYQRLVRETKGFEVLVHANSDVHGAKVLLGSYRVDNDWRHTKQAARYYTAVKFAQPLINVPRVAVGLRMLDHHNAWVYMQCMDEPTWQTGVFNFKASSFKKWGSEERVTFDKPFSDGPPILFACLSGIEAAGNRSVRIYTTNVDQSGFTVGVTNSSEEGGSSGDLIATAATWIAIPGSEFMKKKNVWMGTFTTDMGSSFNLDKHGPGGWRGHVEFGFEFRRAPKIFIGLRQFCTTNDGNLCLQASTSNVTTSGMDWALEKWSLTRLLSAGANFFAFDADS</sequence>
<reference evidence="2 3" key="1">
    <citation type="submission" date="2019-01" db="EMBL/GenBank/DDBJ databases">
        <title>Draft genome sequence of Psathyrella aberdarensis IHI B618.</title>
        <authorList>
            <person name="Buettner E."/>
            <person name="Kellner H."/>
        </authorList>
    </citation>
    <scope>NUCLEOTIDE SEQUENCE [LARGE SCALE GENOMIC DNA]</scope>
    <source>
        <strain evidence="2 3">IHI B618</strain>
    </source>
</reference>
<dbReference type="STRING" id="2316362.A0A4Q2DPB9"/>
<evidence type="ECO:0000259" key="1">
    <source>
        <dbReference type="Pfam" id="PF09458"/>
    </source>
</evidence>
<dbReference type="InterPro" id="IPR037221">
    <property type="entry name" value="H-type_lectin_dom_sf"/>
</dbReference>
<dbReference type="GO" id="GO:0007155">
    <property type="term" value="P:cell adhesion"/>
    <property type="evidence" value="ECO:0007669"/>
    <property type="project" value="InterPro"/>
</dbReference>
<dbReference type="AlphaFoldDB" id="A0A4Q2DPB9"/>